<dbReference type="Pfam" id="PF01757">
    <property type="entry name" value="Acyl_transf_3"/>
    <property type="match status" value="1"/>
</dbReference>
<feature type="transmembrane region" description="Helical" evidence="1">
    <location>
        <begin position="174"/>
        <end position="195"/>
    </location>
</feature>
<feature type="transmembrane region" description="Helical" evidence="1">
    <location>
        <begin position="144"/>
        <end position="162"/>
    </location>
</feature>
<feature type="transmembrane region" description="Helical" evidence="1">
    <location>
        <begin position="261"/>
        <end position="278"/>
    </location>
</feature>
<dbReference type="InterPro" id="IPR002656">
    <property type="entry name" value="Acyl_transf_3_dom"/>
</dbReference>
<feature type="domain" description="Acyltransferase 3" evidence="2">
    <location>
        <begin position="4"/>
        <end position="344"/>
    </location>
</feature>
<evidence type="ECO:0000256" key="1">
    <source>
        <dbReference type="SAM" id="Phobius"/>
    </source>
</evidence>
<dbReference type="AlphaFoldDB" id="A0A543ERV1"/>
<organism evidence="3 4">
    <name type="scientific">Microbacterium kyungheense</name>
    <dbReference type="NCBI Taxonomy" id="1263636"/>
    <lineage>
        <taxon>Bacteria</taxon>
        <taxon>Bacillati</taxon>
        <taxon>Actinomycetota</taxon>
        <taxon>Actinomycetes</taxon>
        <taxon>Micrococcales</taxon>
        <taxon>Microbacteriaceae</taxon>
        <taxon>Microbacterium</taxon>
    </lineage>
</organism>
<keyword evidence="1" id="KW-0812">Transmembrane</keyword>
<reference evidence="3 4" key="1">
    <citation type="submission" date="2019-06" db="EMBL/GenBank/DDBJ databases">
        <title>Sequencing the genomes of 1000 actinobacteria strains.</title>
        <authorList>
            <person name="Klenk H.-P."/>
        </authorList>
    </citation>
    <scope>NUCLEOTIDE SEQUENCE [LARGE SCALE GENOMIC DNA]</scope>
    <source>
        <strain evidence="3 4">DSM 105492</strain>
    </source>
</reference>
<dbReference type="GO" id="GO:0009103">
    <property type="term" value="P:lipopolysaccharide biosynthetic process"/>
    <property type="evidence" value="ECO:0007669"/>
    <property type="project" value="TreeGrafter"/>
</dbReference>
<evidence type="ECO:0000313" key="3">
    <source>
        <dbReference type="EMBL" id="TQM24317.1"/>
    </source>
</evidence>
<feature type="transmembrane region" description="Helical" evidence="1">
    <location>
        <begin position="236"/>
        <end position="255"/>
    </location>
</feature>
<feature type="transmembrane region" description="Helical" evidence="1">
    <location>
        <begin position="7"/>
        <end position="22"/>
    </location>
</feature>
<name>A0A543ERV1_9MICO</name>
<gene>
    <name evidence="3" type="ORF">FB391_2830</name>
</gene>
<dbReference type="GO" id="GO:0016020">
    <property type="term" value="C:membrane"/>
    <property type="evidence" value="ECO:0007669"/>
    <property type="project" value="TreeGrafter"/>
</dbReference>
<dbReference type="GO" id="GO:0016747">
    <property type="term" value="F:acyltransferase activity, transferring groups other than amino-acyl groups"/>
    <property type="evidence" value="ECO:0007669"/>
    <property type="project" value="InterPro"/>
</dbReference>
<protein>
    <submittedName>
        <fullName evidence="3">Peptidoglycan/LPS O-acetylase OafA/YrhL</fullName>
    </submittedName>
</protein>
<proteinExistence type="predicted"/>
<feature type="transmembrane region" description="Helical" evidence="1">
    <location>
        <begin position="207"/>
        <end position="224"/>
    </location>
</feature>
<keyword evidence="1" id="KW-1133">Transmembrane helix</keyword>
<dbReference type="PANTHER" id="PTHR23028:SF53">
    <property type="entry name" value="ACYL_TRANSF_3 DOMAIN-CONTAINING PROTEIN"/>
    <property type="match status" value="1"/>
</dbReference>
<dbReference type="PANTHER" id="PTHR23028">
    <property type="entry name" value="ACETYLTRANSFERASE"/>
    <property type="match status" value="1"/>
</dbReference>
<comment type="caution">
    <text evidence="3">The sequence shown here is derived from an EMBL/GenBank/DDBJ whole genome shotgun (WGS) entry which is preliminary data.</text>
</comment>
<feature type="transmembrane region" description="Helical" evidence="1">
    <location>
        <begin position="28"/>
        <end position="49"/>
    </location>
</feature>
<sequence length="389" mass="42681">MRPEIQALRAVAVTLVLLFHLWESRVPSGFIGVDVFFVISGFLITTQLLREVERTGSIRLLDFWARRIRRLLPAAFVVIAVTILAVTVVLPQSARTPSLLEAAASALYVENWASIARHLGFLPWVDYPLPVEHFWTLSVEEQFYLVWPILILAGLGIAAVGGRRRGMTRGRLQIVAVVMVCALLLSFAYSLWLTLRHPFHAERSTPSVVWEFAAGGLLALVPRLPELRLRARVIAAMHYVASWGGLAMIVGAALVPELMLHPAPGALLPVAGTVLVIWGETRRSWLSPTRYGSMRPVQFVGDVSYGIYLWHQPIYVLVLLSTGTNVRSVGALAVVAASILLGYLSKRFIEDPFRTSAFWKPLPRTYGFAAGGMLLIAALAAVAIAMSGG</sequence>
<feature type="transmembrane region" description="Helical" evidence="1">
    <location>
        <begin position="299"/>
        <end position="320"/>
    </location>
</feature>
<dbReference type="EMBL" id="VFPE01000004">
    <property type="protein sequence ID" value="TQM24317.1"/>
    <property type="molecule type" value="Genomic_DNA"/>
</dbReference>
<keyword evidence="4" id="KW-1185">Reference proteome</keyword>
<feature type="transmembrane region" description="Helical" evidence="1">
    <location>
        <begin position="326"/>
        <end position="344"/>
    </location>
</feature>
<feature type="transmembrane region" description="Helical" evidence="1">
    <location>
        <begin position="365"/>
        <end position="386"/>
    </location>
</feature>
<accession>A0A543ERV1</accession>
<feature type="transmembrane region" description="Helical" evidence="1">
    <location>
        <begin position="70"/>
        <end position="90"/>
    </location>
</feature>
<dbReference type="Proteomes" id="UP000320235">
    <property type="component" value="Unassembled WGS sequence"/>
</dbReference>
<keyword evidence="1" id="KW-0472">Membrane</keyword>
<evidence type="ECO:0000313" key="4">
    <source>
        <dbReference type="Proteomes" id="UP000320235"/>
    </source>
</evidence>
<dbReference type="InterPro" id="IPR050879">
    <property type="entry name" value="Acyltransferase_3"/>
</dbReference>
<evidence type="ECO:0000259" key="2">
    <source>
        <dbReference type="Pfam" id="PF01757"/>
    </source>
</evidence>